<dbReference type="SUPFAM" id="SSF63411">
    <property type="entry name" value="LuxS/MPP-like metallohydrolase"/>
    <property type="match status" value="7"/>
</dbReference>
<organism evidence="11 12">
    <name type="scientific">Acromyrmex charruanus</name>
    <dbReference type="NCBI Taxonomy" id="2715315"/>
    <lineage>
        <taxon>Eukaryota</taxon>
        <taxon>Metazoa</taxon>
        <taxon>Ecdysozoa</taxon>
        <taxon>Arthropoda</taxon>
        <taxon>Hexapoda</taxon>
        <taxon>Insecta</taxon>
        <taxon>Pterygota</taxon>
        <taxon>Neoptera</taxon>
        <taxon>Endopterygota</taxon>
        <taxon>Hymenoptera</taxon>
        <taxon>Apocrita</taxon>
        <taxon>Aculeata</taxon>
        <taxon>Formicoidea</taxon>
        <taxon>Formicidae</taxon>
        <taxon>Myrmicinae</taxon>
        <taxon>Acromyrmex</taxon>
    </lineage>
</organism>
<dbReference type="InterPro" id="IPR032632">
    <property type="entry name" value="Peptidase_M16_M"/>
</dbReference>
<feature type="domain" description="Peptidase M16 N-terminal" evidence="7">
    <location>
        <begin position="76"/>
        <end position="192"/>
    </location>
</feature>
<evidence type="ECO:0000256" key="4">
    <source>
        <dbReference type="ARBA" id="ARBA00022801"/>
    </source>
</evidence>
<evidence type="ECO:0000256" key="3">
    <source>
        <dbReference type="ARBA" id="ARBA00022723"/>
    </source>
</evidence>
<dbReference type="FunFam" id="3.30.830.10:FF:000005">
    <property type="entry name" value="nardilysin isoform X1"/>
    <property type="match status" value="2"/>
</dbReference>
<gene>
    <name evidence="11" type="primary">Nrdc_3</name>
    <name evidence="11" type="ORF">G6Z76_0005086</name>
</gene>
<keyword evidence="12" id="KW-1185">Reference proteome</keyword>
<feature type="domain" description="Peptidase M16 C-terminal" evidence="8">
    <location>
        <begin position="705"/>
        <end position="883"/>
    </location>
</feature>
<dbReference type="PANTHER" id="PTHR43690:SF18">
    <property type="entry name" value="INSULIN-DEGRADING ENZYME-RELATED"/>
    <property type="match status" value="1"/>
</dbReference>
<dbReference type="GO" id="GO:0046872">
    <property type="term" value="F:metal ion binding"/>
    <property type="evidence" value="ECO:0007669"/>
    <property type="project" value="UniProtKB-KW"/>
</dbReference>
<feature type="domain" description="Peptidase M16 C-terminal" evidence="8">
    <location>
        <begin position="226"/>
        <end position="409"/>
    </location>
</feature>
<feature type="domain" description="Peptidase M16 C-terminal" evidence="8">
    <location>
        <begin position="1202"/>
        <end position="1389"/>
    </location>
</feature>
<feature type="domain" description="Peptidase M16 middle/third" evidence="9">
    <location>
        <begin position="1399"/>
        <end position="1543"/>
    </location>
</feature>
<comment type="similarity">
    <text evidence="1">Belongs to the peptidase M16 family.</text>
</comment>
<comment type="caution">
    <text evidence="11">The sequence shown here is derived from an EMBL/GenBank/DDBJ whole genome shotgun (WGS) entry which is preliminary data.</text>
</comment>
<keyword evidence="3" id="KW-0479">Metal-binding</keyword>
<evidence type="ECO:0000259" key="8">
    <source>
        <dbReference type="Pfam" id="PF05193"/>
    </source>
</evidence>
<evidence type="ECO:0000259" key="9">
    <source>
        <dbReference type="Pfam" id="PF16187"/>
    </source>
</evidence>
<evidence type="ECO:0000313" key="11">
    <source>
        <dbReference type="EMBL" id="KAG5345104.1"/>
    </source>
</evidence>
<dbReference type="InterPro" id="IPR011765">
    <property type="entry name" value="Pept_M16_N"/>
</dbReference>
<evidence type="ECO:0000313" key="12">
    <source>
        <dbReference type="Proteomes" id="UP000669903"/>
    </source>
</evidence>
<keyword evidence="2" id="KW-0645">Protease</keyword>
<feature type="domain" description="Peptidase M16 middle/third" evidence="9">
    <location>
        <begin position="421"/>
        <end position="699"/>
    </location>
</feature>
<dbReference type="InterPro" id="IPR054734">
    <property type="entry name" value="PqqF-like_C_4"/>
</dbReference>
<dbReference type="Pfam" id="PF00675">
    <property type="entry name" value="Peptidase_M16"/>
    <property type="match status" value="2"/>
</dbReference>
<keyword evidence="5" id="KW-0862">Zinc</keyword>
<feature type="domain" description="Peptidase M16 N-terminal" evidence="7">
    <location>
        <begin position="1051"/>
        <end position="1175"/>
    </location>
</feature>
<dbReference type="GO" id="GO:0006508">
    <property type="term" value="P:proteolysis"/>
    <property type="evidence" value="ECO:0007669"/>
    <property type="project" value="UniProtKB-KW"/>
</dbReference>
<keyword evidence="4" id="KW-0378">Hydrolase</keyword>
<evidence type="ECO:0000256" key="2">
    <source>
        <dbReference type="ARBA" id="ARBA00022670"/>
    </source>
</evidence>
<dbReference type="EMBL" id="JAANIC010002364">
    <property type="protein sequence ID" value="KAG5345104.1"/>
    <property type="molecule type" value="Genomic_DNA"/>
</dbReference>
<feature type="domain" description="Coenzyme PQQ synthesis protein F-like C-terminal lobe" evidence="10">
    <location>
        <begin position="1675"/>
        <end position="1770"/>
    </location>
</feature>
<dbReference type="GO" id="GO:0008237">
    <property type="term" value="F:metallopeptidase activity"/>
    <property type="evidence" value="ECO:0007669"/>
    <property type="project" value="UniProtKB-KW"/>
</dbReference>
<protein>
    <submittedName>
        <fullName evidence="11">NRDC protein</fullName>
    </submittedName>
</protein>
<proteinExistence type="inferred from homology"/>
<dbReference type="InterPro" id="IPR007863">
    <property type="entry name" value="Peptidase_M16_C"/>
</dbReference>
<dbReference type="InterPro" id="IPR011249">
    <property type="entry name" value="Metalloenz_LuxS/M16"/>
</dbReference>
<accession>A0A836FSV0</accession>
<evidence type="ECO:0000256" key="1">
    <source>
        <dbReference type="ARBA" id="ARBA00007261"/>
    </source>
</evidence>
<evidence type="ECO:0000256" key="5">
    <source>
        <dbReference type="ARBA" id="ARBA00022833"/>
    </source>
</evidence>
<dbReference type="Proteomes" id="UP000669903">
    <property type="component" value="Unassembled WGS sequence"/>
</dbReference>
<dbReference type="PANTHER" id="PTHR43690">
    <property type="entry name" value="NARDILYSIN"/>
    <property type="match status" value="1"/>
</dbReference>
<evidence type="ECO:0000259" key="10">
    <source>
        <dbReference type="Pfam" id="PF22456"/>
    </source>
</evidence>
<dbReference type="Pfam" id="PF16187">
    <property type="entry name" value="Peptidase_M16_M"/>
    <property type="match status" value="2"/>
</dbReference>
<name>A0A836FSV0_9HYME</name>
<keyword evidence="6" id="KW-0482">Metalloprotease</keyword>
<dbReference type="Pfam" id="PF22456">
    <property type="entry name" value="PqqF-like_C_4"/>
    <property type="match status" value="1"/>
</dbReference>
<sequence length="1863" mass="218703">MTEIKHKTKGNKFLVEYLNSPDISGEYHKADYRVVKLQNGLTALLISGLEKANYDDKDYEEGSSTVKRLNTDVWKAFCGLCVGVGSFSDPPELPGLAHFLQRMVFMGSEKYPKENGFNEFISLHGGTIDGATDCEHTRFYFDISEKHLFVALDRFVQFFIGPLMKKDAIKRERKVIQREFRWGSSSDKNTKQQLLSFIARTGHPPNKMFWSNLITLHSNIDDDKLYEELHKFRKRHYSAHRMMLAIQARLSLDTLEVYVANFFSNIPSNWLPSDDFTEFKDGVSFNTDTFKKMYHIKPFSQEITQLHVTWALPTIDSYRSKPYKYISWIIEHKGNNSLTSYLRKKRWGFDVFCGYCDNDNGFGYNSMYVLFEITVELTYEGVKHQQDVLDAIFSFINLVKKTGPQESTYNEVYKIGKNNFRFFRFFSKHDDVFDLCKNMHFYPSRDYVTGKHIYFEYNPEAIQKCLDFLMPETANIMIFNSDFEISIDDPRLKINYTYMALPKASLEHWKSIEPLPDFQLPLCSEFLTNNFSTISVSAEASKYPVKIHEDCMSQIWFRPKFYWTMCHINLHLFSALNPRLAKNAALLQMYCNVLKYLMLEELHPAVTAGFDYKIDVNEEATGITIQISGFDENLPSWLMVIANYMVDLVPFSKDLLRIIRIQQLRRHYNKFIEPETFIEDMELWLLKSGNCTHVHKYNALRRYLLEDFRDFVKSFTNNLYFQCLVQGNVTKDFTMSIIQRFIKKINCSSLNKEVLPTEVNEIPRGTSFFKLKNINPTNVNSVVTNYYQVGSASIELLVLTELMLMIMKEPLMNHLRNQEKLSYVSCDLRDIKRILGYSITVYAQADKCTTEYVDQWIEEFLNSFRIVLEQFSEKELDDVKEGLKILKQHDDTDILKNRVDRDWSEIMMRQYMFDRCEKEALAIENININKLREFFERYTLNRSSFRKLSIHVIGTPKGVAVNAKSLRHSVYSLKELIIDNSQHNSATAHHITDVNYYRNTLRCYYRVVRLKNGLTALLISNLEEANNDDMKYKDCEEGCSSAKRVKRDVWKASCGLCVGVGSFSDPPEVPGLAHFLQRMVFTGSEKYTNENFKGFISLHGGTTYGATDCEYTRFYFDIPDTQLLSALIPFGILFDECWIKKDAITREREIIQREFQLDSSNSDKNRKEQLLSFIAQSGHPASKFLWSKSLALKNDIDDDKLYEELQKFRERHYSAHRMKLVIQAIIILPLDILEMYVQTCFNDISSNWLPSNDFTEFKDGKSFDTDISKQMYSRIKSMEHITRLHVTWVLPSLLNLYRSKPIKYISWIIEHKGSNSLTSYLRKKMWGLDVFCGNCDNDNDFGYNSMYFLFEITVELTYKGVKHQQDILDAIFSFINLVKKTGPQESIHNELYKIGNNNFRFFSKHDDVFDLCKRMHFYQPRDYLTGKHIYFEYNPEAIQKCLDLLMPETAKIMIQDQFNPNSVLYVVESHFKISYRHIEISDEQIERWKSIEPLPDFNLPSCNKFLTNNFSIISVPTEASKYPIKIHQDCLSEIWFHPKFYWPMDMELWILKSGNCTYIQKYNALQVSYTHILDDFQDFVKNSFNKKLYFQCLVQGNVTKDFTMSIIQRFIKKINCSSLNKEVLPTEVNEIPQCTSYFKLKNMNRNDVNSIVTNYYQVGTTIELSVLIQLILMIMKESLMNLRIQEKFSYVSCDFRDINGMLGYSITVYTQADECTTEYIDQRIEEFLNSFRIVLEQFSEKKLDDVKEGLRISKQHDDTEILKNRVNRDWSEITKRQYMFDRCEKEALAIENININKLREFFRKHTLNGSSFRKLSTHLVGTPKEVADSKQITSLIGLWPQSNYIFLYYDVILAFHCFLVILN</sequence>
<evidence type="ECO:0000259" key="7">
    <source>
        <dbReference type="Pfam" id="PF00675"/>
    </source>
</evidence>
<feature type="non-terminal residue" evidence="11">
    <location>
        <position position="1"/>
    </location>
</feature>
<dbReference type="Gene3D" id="3.30.830.10">
    <property type="entry name" value="Metalloenzyme, LuxS/M16 peptidase-like"/>
    <property type="match status" value="8"/>
</dbReference>
<evidence type="ECO:0000256" key="6">
    <source>
        <dbReference type="ARBA" id="ARBA00023049"/>
    </source>
</evidence>
<dbReference type="Pfam" id="PF05193">
    <property type="entry name" value="Peptidase_M16_C"/>
    <property type="match status" value="3"/>
</dbReference>
<dbReference type="InterPro" id="IPR050626">
    <property type="entry name" value="Peptidase_M16"/>
</dbReference>
<feature type="non-terminal residue" evidence="11">
    <location>
        <position position="1863"/>
    </location>
</feature>
<reference evidence="11" key="1">
    <citation type="submission" date="2020-03" db="EMBL/GenBank/DDBJ databases">
        <title>Relaxed selection underlies rapid genomic changes in the transitions from sociality to social parasitism in ants.</title>
        <authorList>
            <person name="Bi X."/>
        </authorList>
    </citation>
    <scope>NUCLEOTIDE SEQUENCE</scope>
    <source>
        <strain evidence="11">BGI-DK2014a</strain>
        <tissue evidence="11">Whole body</tissue>
    </source>
</reference>